<dbReference type="PANTHER" id="PTHR30619">
    <property type="entry name" value="DNA INTERNALIZATION/COMPETENCE PROTEIN COMEC/REC2"/>
    <property type="match status" value="1"/>
</dbReference>
<evidence type="ECO:0000256" key="1">
    <source>
        <dbReference type="ARBA" id="ARBA00004651"/>
    </source>
</evidence>
<keyword evidence="5 7" id="KW-0472">Membrane</keyword>
<feature type="transmembrane region" description="Helical" evidence="7">
    <location>
        <begin position="311"/>
        <end position="333"/>
    </location>
</feature>
<gene>
    <name evidence="9" type="ORF">C5C04_04615</name>
    <name evidence="10" type="ORF">C5C40_03490</name>
</gene>
<keyword evidence="2" id="KW-1003">Cell membrane</keyword>
<evidence type="ECO:0000256" key="2">
    <source>
        <dbReference type="ARBA" id="ARBA00022475"/>
    </source>
</evidence>
<dbReference type="PANTHER" id="PTHR30619:SF1">
    <property type="entry name" value="RECOMBINATION PROTEIN 2"/>
    <property type="match status" value="1"/>
</dbReference>
<dbReference type="AlphaFoldDB" id="A0ABD6WAR2"/>
<dbReference type="InterPro" id="IPR035681">
    <property type="entry name" value="ComA-like_MBL"/>
</dbReference>
<evidence type="ECO:0000313" key="12">
    <source>
        <dbReference type="Proteomes" id="UP000239698"/>
    </source>
</evidence>
<feature type="transmembrane region" description="Helical" evidence="7">
    <location>
        <begin position="404"/>
        <end position="425"/>
    </location>
</feature>
<comment type="caution">
    <text evidence="9">The sequence shown here is derived from an EMBL/GenBank/DDBJ whole genome shotgun (WGS) entry which is preliminary data.</text>
</comment>
<keyword evidence="12" id="KW-1185">Reference proteome</keyword>
<dbReference type="InterPro" id="IPR004477">
    <property type="entry name" value="ComEC_N"/>
</dbReference>
<feature type="transmembrane region" description="Helical" evidence="7">
    <location>
        <begin position="379"/>
        <end position="397"/>
    </location>
</feature>
<dbReference type="Pfam" id="PF00753">
    <property type="entry name" value="Lactamase_B"/>
    <property type="match status" value="1"/>
</dbReference>
<feature type="transmembrane region" description="Helical" evidence="7">
    <location>
        <begin position="431"/>
        <end position="453"/>
    </location>
</feature>
<evidence type="ECO:0000256" key="6">
    <source>
        <dbReference type="SAM" id="MobiDB-lite"/>
    </source>
</evidence>
<name>A0ABD6WAR2_RATRA</name>
<accession>A0ABD6WAR2</accession>
<dbReference type="GO" id="GO:0005886">
    <property type="term" value="C:plasma membrane"/>
    <property type="evidence" value="ECO:0007669"/>
    <property type="project" value="UniProtKB-SubCell"/>
</dbReference>
<feature type="transmembrane region" description="Helical" evidence="7">
    <location>
        <begin position="215"/>
        <end position="236"/>
    </location>
</feature>
<dbReference type="EMBL" id="PSVT01000004">
    <property type="protein sequence ID" value="PPH79016.1"/>
    <property type="molecule type" value="Genomic_DNA"/>
</dbReference>
<comment type="subcellular location">
    <subcellularLocation>
        <location evidence="1">Cell membrane</location>
        <topology evidence="1">Multi-pass membrane protein</topology>
    </subcellularLocation>
</comment>
<dbReference type="InterPro" id="IPR036866">
    <property type="entry name" value="RibonucZ/Hydroxyglut_hydro"/>
</dbReference>
<feature type="compositionally biased region" description="Basic and acidic residues" evidence="6">
    <location>
        <begin position="778"/>
        <end position="801"/>
    </location>
</feature>
<proteinExistence type="predicted"/>
<feature type="transmembrane region" description="Helical" evidence="7">
    <location>
        <begin position="340"/>
        <end position="359"/>
    </location>
</feature>
<evidence type="ECO:0000256" key="4">
    <source>
        <dbReference type="ARBA" id="ARBA00022989"/>
    </source>
</evidence>
<feature type="domain" description="Metallo-beta-lactamase" evidence="8">
    <location>
        <begin position="505"/>
        <end position="696"/>
    </location>
</feature>
<dbReference type="SMART" id="SM00849">
    <property type="entry name" value="Lactamase_B"/>
    <property type="match status" value="1"/>
</dbReference>
<evidence type="ECO:0000313" key="10">
    <source>
        <dbReference type="EMBL" id="PPH79016.1"/>
    </source>
</evidence>
<evidence type="ECO:0000256" key="7">
    <source>
        <dbReference type="SAM" id="Phobius"/>
    </source>
</evidence>
<dbReference type="Pfam" id="PF03772">
    <property type="entry name" value="Competence"/>
    <property type="match status" value="1"/>
</dbReference>
<evidence type="ECO:0000313" key="11">
    <source>
        <dbReference type="Proteomes" id="UP000237881"/>
    </source>
</evidence>
<feature type="transmembrane region" description="Helical" evidence="7">
    <location>
        <begin position="6"/>
        <end position="28"/>
    </location>
</feature>
<feature type="region of interest" description="Disordered" evidence="6">
    <location>
        <begin position="753"/>
        <end position="814"/>
    </location>
</feature>
<dbReference type="Proteomes" id="UP000239698">
    <property type="component" value="Unassembled WGS sequence"/>
</dbReference>
<dbReference type="Gene3D" id="3.60.15.10">
    <property type="entry name" value="Ribonuclease Z/Hydroxyacylglutathione hydrolase-like"/>
    <property type="match status" value="1"/>
</dbReference>
<dbReference type="CDD" id="cd07731">
    <property type="entry name" value="ComA-like_MBL-fold"/>
    <property type="match status" value="1"/>
</dbReference>
<organism evidence="9 11">
    <name type="scientific">Rathayibacter rathayi</name>
    <name type="common">Corynebacterium rathayi</name>
    <dbReference type="NCBI Taxonomy" id="33887"/>
    <lineage>
        <taxon>Bacteria</taxon>
        <taxon>Bacillati</taxon>
        <taxon>Actinomycetota</taxon>
        <taxon>Actinomycetes</taxon>
        <taxon>Micrococcales</taxon>
        <taxon>Microbacteriaceae</taxon>
        <taxon>Rathayibacter</taxon>
    </lineage>
</organism>
<dbReference type="Proteomes" id="UP000237881">
    <property type="component" value="Unassembled WGS sequence"/>
</dbReference>
<evidence type="ECO:0000313" key="9">
    <source>
        <dbReference type="EMBL" id="PPF15172.1"/>
    </source>
</evidence>
<feature type="transmembrane region" description="Helical" evidence="7">
    <location>
        <begin position="288"/>
        <end position="305"/>
    </location>
</feature>
<dbReference type="SUPFAM" id="SSF56281">
    <property type="entry name" value="Metallo-hydrolase/oxidoreductase"/>
    <property type="match status" value="1"/>
</dbReference>
<feature type="transmembrane region" description="Helical" evidence="7">
    <location>
        <begin position="35"/>
        <end position="58"/>
    </location>
</feature>
<evidence type="ECO:0000259" key="8">
    <source>
        <dbReference type="SMART" id="SM00849"/>
    </source>
</evidence>
<dbReference type="NCBIfam" id="TIGR00360">
    <property type="entry name" value="ComEC_N-term"/>
    <property type="match status" value="1"/>
</dbReference>
<evidence type="ECO:0000256" key="3">
    <source>
        <dbReference type="ARBA" id="ARBA00022692"/>
    </source>
</evidence>
<evidence type="ECO:0000256" key="5">
    <source>
        <dbReference type="ARBA" id="ARBA00023136"/>
    </source>
</evidence>
<reference evidence="11 12" key="1">
    <citation type="submission" date="2018-02" db="EMBL/GenBank/DDBJ databases">
        <title>Bacteriophage NCPPB3778 and a type I-E CRISPR drive the evolution of the US Biological Select Agent, Rathayibacter toxicus.</title>
        <authorList>
            <person name="Davis E.W.II."/>
            <person name="Tabima J.F."/>
            <person name="Weisberg A.J."/>
            <person name="Lopes L.D."/>
            <person name="Wiseman M.S."/>
            <person name="Wiseman M.S."/>
            <person name="Pupko T."/>
            <person name="Belcher M.S."/>
            <person name="Sechler A.J."/>
            <person name="Tancos M.A."/>
            <person name="Schroeder B.K."/>
            <person name="Murray T.D."/>
            <person name="Luster D.G."/>
            <person name="Schneider W.L."/>
            <person name="Rogers E."/>
            <person name="Andreote F.D."/>
            <person name="Grunwald N.J."/>
            <person name="Putnam M.L."/>
            <person name="Chang J.H."/>
        </authorList>
    </citation>
    <scope>NUCLEOTIDE SEQUENCE [LARGE SCALE GENOMIC DNA]</scope>
    <source>
        <strain evidence="10 12">AY1D6</strain>
        <strain evidence="9 11">AY1I9</strain>
    </source>
</reference>
<feature type="transmembrane region" description="Helical" evidence="7">
    <location>
        <begin position="465"/>
        <end position="487"/>
    </location>
</feature>
<protein>
    <recommendedName>
        <fullName evidence="8">Metallo-beta-lactamase domain-containing protein</fullName>
    </recommendedName>
</protein>
<keyword evidence="3 7" id="KW-0812">Transmembrane</keyword>
<dbReference type="EMBL" id="PSUL01000006">
    <property type="protein sequence ID" value="PPF15172.1"/>
    <property type="molecule type" value="Genomic_DNA"/>
</dbReference>
<dbReference type="InterPro" id="IPR052159">
    <property type="entry name" value="Competence_DNA_uptake"/>
</dbReference>
<sequence length="814" mass="83457">MAVVLDGGGAACAAAWALVGAAAGLLLLRRDRVRALPGVVLVAAAGAALAMTSVVISAPGDHPQALRSAVEDRTERVVTVRVDTGARPLRTGGVWFEATALRVGDEAMSAPVRVLLAEPGGRLPVASELVLDARAGPREGAVGEATLLTASRIVERRGPEGAGAVADLLRSRFLERADRIGGDVAGLLPGLATGDTSALDAGLEEAMRTASLTHLTAVSGANCAVVVLAGWMIAALLGVGRRLRTVAALALLVAFVVLVTPEPSVVRAAVMATVVLLARLGRRSGAAVPALLASVVVLVVADPTIAGRLGFVLSVLATAGLLLLAEPIATALGRVLPRPLALLLAVPTAAQLACQPVLVLVDPSVPVYGVLANLLAEPAAPAATGLGLIGCLLAPWWPGGADLAIRLAAVPAWWIASIARAVASWPAPRIAWWSGAAGALALTVVTVLALVLITRSPRLARLRRITAVALACALAAAGGSTAATPLLRAASVPDDWRVAMCDVGQGDAILLRGDAGVLLVDTGPEPAPLDACLRLMGVDRVSLLVLTHYDLDHVGGLEVALSRIDAALVGPAAGRDDERERSALSRAGATLQEAARGDSGALGSLRWRVEWPERGSALRGNEASVMLRVDIGADARGGPLSVALLGDLGAEEQGRVSRLPVGRVDVVKVAHHGSADQAPALYDALGAGVGLISVGADNDYGHPNPSLLALLAERGVEALRTDAEGTVVLASRSDGIAVWSSGAAAATARAHRRALERDVRRPRRRADLPSRGTVGRGRAQDRDPPRERQPRRGLSDSREARPGLSSRALSRDHC</sequence>
<dbReference type="InterPro" id="IPR001279">
    <property type="entry name" value="Metallo-B-lactamas"/>
</dbReference>
<keyword evidence="4 7" id="KW-1133">Transmembrane helix</keyword>